<dbReference type="STRING" id="1157962.A0A250XH93"/>
<evidence type="ECO:0000313" key="6">
    <source>
        <dbReference type="EMBL" id="GAX82292.1"/>
    </source>
</evidence>
<dbReference type="GO" id="GO:0005886">
    <property type="term" value="C:plasma membrane"/>
    <property type="evidence" value="ECO:0007669"/>
    <property type="project" value="UniProtKB-SubCell"/>
</dbReference>
<evidence type="ECO:0000256" key="2">
    <source>
        <dbReference type="ARBA" id="ARBA00004395"/>
    </source>
</evidence>
<feature type="compositionally biased region" description="Low complexity" evidence="4">
    <location>
        <begin position="762"/>
        <end position="774"/>
    </location>
</feature>
<dbReference type="InterPro" id="IPR051026">
    <property type="entry name" value="PI/PC_transfer"/>
</dbReference>
<keyword evidence="7" id="KW-1185">Reference proteome</keyword>
<proteinExistence type="inferred from homology"/>
<dbReference type="Gene3D" id="3.40.525.10">
    <property type="entry name" value="CRAL-TRIO lipid binding domain"/>
    <property type="match status" value="1"/>
</dbReference>
<dbReference type="InterPro" id="IPR036865">
    <property type="entry name" value="CRAL-TRIO_dom_sf"/>
</dbReference>
<gene>
    <name evidence="6" type="ORF">CEUSTIGMA_g9721.t1</name>
</gene>
<dbReference type="GO" id="GO:0000139">
    <property type="term" value="C:Golgi membrane"/>
    <property type="evidence" value="ECO:0007669"/>
    <property type="project" value="UniProtKB-SubCell"/>
</dbReference>
<dbReference type="PROSITE" id="PS50191">
    <property type="entry name" value="CRAL_TRIO"/>
    <property type="match status" value="1"/>
</dbReference>
<dbReference type="Proteomes" id="UP000232323">
    <property type="component" value="Unassembled WGS sequence"/>
</dbReference>
<comment type="caution">
    <text evidence="6">The sequence shown here is derived from an EMBL/GenBank/DDBJ whole genome shotgun (WGS) entry which is preliminary data.</text>
</comment>
<evidence type="ECO:0000259" key="5">
    <source>
        <dbReference type="PROSITE" id="PS50191"/>
    </source>
</evidence>
<dbReference type="PANTHER" id="PTHR45657:SF1">
    <property type="entry name" value="CRAL-TRIO DOMAIN-CONTAINING PROTEIN YKL091C-RELATED"/>
    <property type="match status" value="1"/>
</dbReference>
<dbReference type="SUPFAM" id="SSF52087">
    <property type="entry name" value="CRAL/TRIO domain"/>
    <property type="match status" value="1"/>
</dbReference>
<dbReference type="SMART" id="SM00516">
    <property type="entry name" value="SEC14"/>
    <property type="match status" value="1"/>
</dbReference>
<dbReference type="Gene3D" id="1.10.8.20">
    <property type="entry name" value="N-terminal domain of phosphatidylinositol transfer protein sec14p"/>
    <property type="match status" value="1"/>
</dbReference>
<feature type="region of interest" description="Disordered" evidence="4">
    <location>
        <begin position="761"/>
        <end position="789"/>
    </location>
</feature>
<name>A0A250XH93_9CHLO</name>
<sequence>MQSTAEQVEKIASLKSQLFKEPGAWDPTKHDENALRRFLKARGWEVEAAKRMWLSSVTWRKQWDADTILETQVLTPQQEKRLLRLYPHGLHGIDAQGRPVLVYRIGATDVIALKNEFPEALLKRKHVQTYEHIMRVVLPACSAIAGRLIDQVTTVVDLEGMGLWDISKVKELLLPTMSMNGDNYPETLAQMIVINAPSMFDSAFNVIKRLLPPDTQKKIQIFGKNYRAELQMLIPKDQLMRVMGGTSTATLEDCAGPWNQQQLKQLTGATPTATVTHQAVHLAGSHEGMHAMLSEATRQALKAQQAAVLLQVVNQSKLSSSISIQAQSPVLSNTAGAVPSPPGLSSTAGAMPSPLVLLARLPATFSTASASYTPIQQQPQDLITSQHPITQSCAAYSQAQHMQFDHESHDPQLPYSEVISGSVQSPHAATMSSASASLVGHHNSLQDSVLDGLISGTDVQLADDSYYPLHLLSTPDSDTSTSMYSNAVSASHGVFSPTSCIQESVEESGTPSPPYPPSFASPPIARGQGGEQGRNLAAGLGVFGRAPTAQTLALLQEGFKDTYQQHKIMLRGGSGEDNEDAVSISASSFHTAISMSESTRVSVSGQGLPVQRSSLEAQGSSSGGGGGAAAAVAGYLTEASADSMEEARLMDAKSLSSSFGSARSMVFRSLPLPAADLTSIQRSIRTSVRRAAGGSRSPMTAALGLAAGGMTQQVGGMSNHIRPSIATINEDEVERWLLRGTTTTGGTLSWWQSLMRSWHRQGSTPSSGSGSTSSLVMIPGSGNNNHNQRYGLLTGGSRQEGWIRPLAITASSTTSDYHQVGSRQEGWIRPLAITASSTTSDYHQVGSRQEGWIRPLAITASSTTSDYHQVGSRQEGWIRPLAITASSTTSDYHQVGSSQQQGDFSGSGGGPAITTTTSGARGFMAAAAAAAAPSITAVDDHNNFSQGQSRGLFTHDLIAPAALLLDRDGQMQQPWAAAIYTREGPPGVSCIRMGSLAQAGAAGIQSAATTAPAAL</sequence>
<organism evidence="6 7">
    <name type="scientific">Chlamydomonas eustigma</name>
    <dbReference type="NCBI Taxonomy" id="1157962"/>
    <lineage>
        <taxon>Eukaryota</taxon>
        <taxon>Viridiplantae</taxon>
        <taxon>Chlorophyta</taxon>
        <taxon>core chlorophytes</taxon>
        <taxon>Chlorophyceae</taxon>
        <taxon>CS clade</taxon>
        <taxon>Chlamydomonadales</taxon>
        <taxon>Chlamydomonadaceae</taxon>
        <taxon>Chlamydomonas</taxon>
    </lineage>
</organism>
<dbReference type="InterPro" id="IPR036273">
    <property type="entry name" value="CRAL/TRIO_N_dom_sf"/>
</dbReference>
<dbReference type="SMART" id="SM01100">
    <property type="entry name" value="CRAL_TRIO_N"/>
    <property type="match status" value="1"/>
</dbReference>
<dbReference type="InterPro" id="IPR001251">
    <property type="entry name" value="CRAL-TRIO_dom"/>
</dbReference>
<dbReference type="Pfam" id="PF00650">
    <property type="entry name" value="CRAL_TRIO"/>
    <property type="match status" value="1"/>
</dbReference>
<dbReference type="AlphaFoldDB" id="A0A250XH93"/>
<dbReference type="OrthoDB" id="1434354at2759"/>
<accession>A0A250XH93</accession>
<dbReference type="InterPro" id="IPR011074">
    <property type="entry name" value="CRAL/TRIO_N_dom"/>
</dbReference>
<reference evidence="6 7" key="1">
    <citation type="submission" date="2017-08" db="EMBL/GenBank/DDBJ databases">
        <title>Acidophilic green algal genome provides insights into adaptation to an acidic environment.</title>
        <authorList>
            <person name="Hirooka S."/>
            <person name="Hirose Y."/>
            <person name="Kanesaki Y."/>
            <person name="Higuchi S."/>
            <person name="Fujiwara T."/>
            <person name="Onuma R."/>
            <person name="Era A."/>
            <person name="Ohbayashi R."/>
            <person name="Uzuka A."/>
            <person name="Nozaki H."/>
            <person name="Yoshikawa H."/>
            <person name="Miyagishima S.Y."/>
        </authorList>
    </citation>
    <scope>NUCLEOTIDE SEQUENCE [LARGE SCALE GENOMIC DNA]</scope>
    <source>
        <strain evidence="6 7">NIES-2499</strain>
    </source>
</reference>
<comment type="similarity">
    <text evidence="3">Belongs to the SFH family.</text>
</comment>
<feature type="domain" description="CRAL-TRIO" evidence="5">
    <location>
        <begin position="78"/>
        <end position="251"/>
    </location>
</feature>
<dbReference type="CDD" id="cd00170">
    <property type="entry name" value="SEC14"/>
    <property type="match status" value="1"/>
</dbReference>
<evidence type="ECO:0000256" key="3">
    <source>
        <dbReference type="ARBA" id="ARBA00038020"/>
    </source>
</evidence>
<dbReference type="PANTHER" id="PTHR45657">
    <property type="entry name" value="CRAL-TRIO DOMAIN-CONTAINING PROTEIN YKL091C-RELATED"/>
    <property type="match status" value="1"/>
</dbReference>
<evidence type="ECO:0000256" key="1">
    <source>
        <dbReference type="ARBA" id="ARBA00004202"/>
    </source>
</evidence>
<protein>
    <recommendedName>
        <fullName evidence="5">CRAL-TRIO domain-containing protein</fullName>
    </recommendedName>
</protein>
<evidence type="ECO:0000313" key="7">
    <source>
        <dbReference type="Proteomes" id="UP000232323"/>
    </source>
</evidence>
<evidence type="ECO:0000256" key="4">
    <source>
        <dbReference type="SAM" id="MobiDB-lite"/>
    </source>
</evidence>
<dbReference type="EMBL" id="BEGY01000078">
    <property type="protein sequence ID" value="GAX82292.1"/>
    <property type="molecule type" value="Genomic_DNA"/>
</dbReference>
<dbReference type="SUPFAM" id="SSF46938">
    <property type="entry name" value="CRAL/TRIO N-terminal domain"/>
    <property type="match status" value="1"/>
</dbReference>
<comment type="subcellular location">
    <subcellularLocation>
        <location evidence="1">Cell membrane</location>
        <topology evidence="1">Peripheral membrane protein</topology>
    </subcellularLocation>
    <subcellularLocation>
        <location evidence="2">Golgi apparatus membrane</location>
        <topology evidence="2">Peripheral membrane protein</topology>
    </subcellularLocation>
</comment>